<keyword evidence="3" id="KW-1185">Reference proteome</keyword>
<accession>G2Q2Q5</accession>
<dbReference type="AlphaFoldDB" id="G2Q2Q5"/>
<dbReference type="OrthoDB" id="4590293at2759"/>
<proteinExistence type="predicted"/>
<dbReference type="GeneID" id="11512947"/>
<dbReference type="RefSeq" id="XP_003658719.1">
    <property type="nucleotide sequence ID" value="XM_003658671.1"/>
</dbReference>
<dbReference type="Proteomes" id="UP000007322">
    <property type="component" value="Chromosome 1"/>
</dbReference>
<sequence length="494" mass="53600">MEWCFYLYGNSQDLYPEYQPAWNSTEAGVIGVRPKTVLGIIGWLRDRLVSDRNSGRIASWDKPVPYYLETMDISSHASPRSLPNPQNPAPLALSDFIAQTAPCSDVTGPTDEPAMSRSATRPSGPADEPKQAPVRDEARVKTPQQPPHEIQPQETKAPSSAQEEDSPPPTDWLATRQQLLSRRSQGKKADWIRGWSQAVSSHGDETYCACSRSIENGAANHRGRKAKTSVQLADNVRAILQRAGSPSSNSKSKLATPSTPEPREVCPYCSRPPSPPPSSTAGGRGNSSSRASSKLHSPGSAARAVGKRFSRLLMRVRWLSSSPRASKSATAAAAARNARNPGICCSSSDNVVWPENCQPLWVTTRQGQSRCLARPASQPLSAPVQEMGVGIMGTPQKSRGLMMRRPRPLREGGYFARRRRSWARILPDISIRGAGARRRLEAPLSPSTSSSSLSDLAGVLESNGDLARPGLSRSMSRLQRAAALLQRTTARSKD</sequence>
<gene>
    <name evidence="2" type="ORF">MYCTH_2141471</name>
</gene>
<evidence type="ECO:0000313" key="3">
    <source>
        <dbReference type="Proteomes" id="UP000007322"/>
    </source>
</evidence>
<name>G2Q2Q5_THET4</name>
<dbReference type="VEuPathDB" id="FungiDB:MYCTH_2141471"/>
<dbReference type="EMBL" id="CP003002">
    <property type="protein sequence ID" value="AEO53474.1"/>
    <property type="molecule type" value="Genomic_DNA"/>
</dbReference>
<dbReference type="eggNOG" id="ENOG502T59A">
    <property type="taxonomic scope" value="Eukaryota"/>
</dbReference>
<feature type="compositionally biased region" description="Basic and acidic residues" evidence="1">
    <location>
        <begin position="127"/>
        <end position="140"/>
    </location>
</feature>
<feature type="region of interest" description="Disordered" evidence="1">
    <location>
        <begin position="241"/>
        <end position="303"/>
    </location>
</feature>
<reference evidence="2 3" key="1">
    <citation type="journal article" date="2011" name="Nat. Biotechnol.">
        <title>Comparative genomic analysis of the thermophilic biomass-degrading fungi Myceliophthora thermophila and Thielavia terrestris.</title>
        <authorList>
            <person name="Berka R.M."/>
            <person name="Grigoriev I.V."/>
            <person name="Otillar R."/>
            <person name="Salamov A."/>
            <person name="Grimwood J."/>
            <person name="Reid I."/>
            <person name="Ishmael N."/>
            <person name="John T."/>
            <person name="Darmond C."/>
            <person name="Moisan M.-C."/>
            <person name="Henrissat B."/>
            <person name="Coutinho P.M."/>
            <person name="Lombard V."/>
            <person name="Natvig D.O."/>
            <person name="Lindquist E."/>
            <person name="Schmutz J."/>
            <person name="Lucas S."/>
            <person name="Harris P."/>
            <person name="Powlowski J."/>
            <person name="Bellemare A."/>
            <person name="Taylor D."/>
            <person name="Butler G."/>
            <person name="de Vries R.P."/>
            <person name="Allijn I.E."/>
            <person name="van den Brink J."/>
            <person name="Ushinsky S."/>
            <person name="Storms R."/>
            <person name="Powell A.J."/>
            <person name="Paulsen I.T."/>
            <person name="Elbourne L.D.H."/>
            <person name="Baker S.E."/>
            <person name="Magnuson J."/>
            <person name="LaBoissiere S."/>
            <person name="Clutterbuck A.J."/>
            <person name="Martinez D."/>
            <person name="Wogulis M."/>
            <person name="de Leon A.L."/>
            <person name="Rey M.W."/>
            <person name="Tsang A."/>
        </authorList>
    </citation>
    <scope>NUCLEOTIDE SEQUENCE [LARGE SCALE GENOMIC DNA]</scope>
    <source>
        <strain evidence="3">ATCC 42464 / BCRC 31852 / DSM 1799</strain>
    </source>
</reference>
<dbReference type="HOGENOM" id="CLU_552286_0_0_1"/>
<dbReference type="InParanoid" id="G2Q2Q5"/>
<organism evidence="2 3">
    <name type="scientific">Thermothelomyces thermophilus (strain ATCC 42464 / BCRC 31852 / DSM 1799)</name>
    <name type="common">Sporotrichum thermophile</name>
    <dbReference type="NCBI Taxonomy" id="573729"/>
    <lineage>
        <taxon>Eukaryota</taxon>
        <taxon>Fungi</taxon>
        <taxon>Dikarya</taxon>
        <taxon>Ascomycota</taxon>
        <taxon>Pezizomycotina</taxon>
        <taxon>Sordariomycetes</taxon>
        <taxon>Sordariomycetidae</taxon>
        <taxon>Sordariales</taxon>
        <taxon>Chaetomiaceae</taxon>
        <taxon>Thermothelomyces</taxon>
    </lineage>
</organism>
<dbReference type="OMA" id="CACSEAI"/>
<protein>
    <submittedName>
        <fullName evidence="2">Uncharacterized protein</fullName>
    </submittedName>
</protein>
<evidence type="ECO:0000256" key="1">
    <source>
        <dbReference type="SAM" id="MobiDB-lite"/>
    </source>
</evidence>
<feature type="compositionally biased region" description="Polar residues" evidence="1">
    <location>
        <begin position="244"/>
        <end position="258"/>
    </location>
</feature>
<feature type="region of interest" description="Disordered" evidence="1">
    <location>
        <begin position="101"/>
        <end position="172"/>
    </location>
</feature>
<evidence type="ECO:0000313" key="2">
    <source>
        <dbReference type="EMBL" id="AEO53474.1"/>
    </source>
</evidence>
<dbReference type="KEGG" id="mtm:MYCTH_2141471"/>